<dbReference type="Gene3D" id="3.40.50.620">
    <property type="entry name" value="HUPs"/>
    <property type="match status" value="1"/>
</dbReference>
<dbReference type="NCBIfam" id="TIGR02433">
    <property type="entry name" value="lysidine_TilS_C"/>
    <property type="match status" value="1"/>
</dbReference>
<dbReference type="AlphaFoldDB" id="A0A840RMW1"/>
<protein>
    <recommendedName>
        <fullName evidence="8">tRNA(Ile)-lysidine synthase</fullName>
        <ecNumber evidence="8">6.3.4.19</ecNumber>
    </recommendedName>
    <alternativeName>
        <fullName evidence="8">tRNA(Ile)-2-lysyl-cytidine synthase</fullName>
    </alternativeName>
    <alternativeName>
        <fullName evidence="8">tRNA(Ile)-lysidine synthetase</fullName>
    </alternativeName>
</protein>
<dbReference type="InterPro" id="IPR015262">
    <property type="entry name" value="tRNA_Ile_lys_synt_subst-bd"/>
</dbReference>
<dbReference type="InterPro" id="IPR012795">
    <property type="entry name" value="tRNA_Ile_lys_synt_N"/>
</dbReference>
<feature type="domain" description="Lysidine-tRNA(Ile) synthetase C-terminal" evidence="9">
    <location>
        <begin position="400"/>
        <end position="473"/>
    </location>
</feature>
<dbReference type="GO" id="GO:0032267">
    <property type="term" value="F:tRNA(Ile)-lysidine synthase activity"/>
    <property type="evidence" value="ECO:0007669"/>
    <property type="project" value="UniProtKB-EC"/>
</dbReference>
<keyword evidence="4 8" id="KW-0819">tRNA processing</keyword>
<dbReference type="HAMAP" id="MF_01161">
    <property type="entry name" value="tRNA_Ile_lys_synt"/>
    <property type="match status" value="1"/>
</dbReference>
<evidence type="ECO:0000256" key="1">
    <source>
        <dbReference type="ARBA" id="ARBA00004496"/>
    </source>
</evidence>
<keyword evidence="11" id="KW-1185">Reference proteome</keyword>
<evidence type="ECO:0000256" key="4">
    <source>
        <dbReference type="ARBA" id="ARBA00022694"/>
    </source>
</evidence>
<evidence type="ECO:0000256" key="8">
    <source>
        <dbReference type="HAMAP-Rule" id="MF_01161"/>
    </source>
</evidence>
<name>A0A840RMW1_9BURK</name>
<dbReference type="SMART" id="SM00977">
    <property type="entry name" value="TilS_C"/>
    <property type="match status" value="1"/>
</dbReference>
<evidence type="ECO:0000256" key="5">
    <source>
        <dbReference type="ARBA" id="ARBA00022741"/>
    </source>
</evidence>
<comment type="caution">
    <text evidence="10">The sequence shown here is derived from an EMBL/GenBank/DDBJ whole genome shotgun (WGS) entry which is preliminary data.</text>
</comment>
<dbReference type="Proteomes" id="UP000571084">
    <property type="component" value="Unassembled WGS sequence"/>
</dbReference>
<dbReference type="InterPro" id="IPR012094">
    <property type="entry name" value="tRNA_Ile_lys_synt"/>
</dbReference>
<evidence type="ECO:0000256" key="6">
    <source>
        <dbReference type="ARBA" id="ARBA00022840"/>
    </source>
</evidence>
<evidence type="ECO:0000313" key="11">
    <source>
        <dbReference type="Proteomes" id="UP000571084"/>
    </source>
</evidence>
<dbReference type="Pfam" id="PF01171">
    <property type="entry name" value="ATP_bind_3"/>
    <property type="match status" value="1"/>
</dbReference>
<keyword evidence="2 8" id="KW-0963">Cytoplasm</keyword>
<dbReference type="SUPFAM" id="SSF56037">
    <property type="entry name" value="PheT/TilS domain"/>
    <property type="match status" value="1"/>
</dbReference>
<accession>A0A840RMW1</accession>
<organism evidence="10 11">
    <name type="scientific">Glaciimonas immobilis</name>
    <dbReference type="NCBI Taxonomy" id="728004"/>
    <lineage>
        <taxon>Bacteria</taxon>
        <taxon>Pseudomonadati</taxon>
        <taxon>Pseudomonadota</taxon>
        <taxon>Betaproteobacteria</taxon>
        <taxon>Burkholderiales</taxon>
        <taxon>Oxalobacteraceae</taxon>
        <taxon>Glaciimonas</taxon>
    </lineage>
</organism>
<dbReference type="Pfam" id="PF09179">
    <property type="entry name" value="TilS"/>
    <property type="match status" value="1"/>
</dbReference>
<comment type="function">
    <text evidence="8">Ligates lysine onto the cytidine present at position 34 of the AUA codon-specific tRNA(Ile) that contains the anticodon CAU, in an ATP-dependent manner. Cytidine is converted to lysidine, thus changing the amino acid specificity of the tRNA from methionine to isoleucine.</text>
</comment>
<keyword evidence="5 8" id="KW-0547">Nucleotide-binding</keyword>
<dbReference type="RefSeq" id="WP_245182158.1">
    <property type="nucleotide sequence ID" value="NZ_JAAOZT010000002.1"/>
</dbReference>
<evidence type="ECO:0000256" key="2">
    <source>
        <dbReference type="ARBA" id="ARBA00022490"/>
    </source>
</evidence>
<dbReference type="CDD" id="cd01992">
    <property type="entry name" value="TilS_N"/>
    <property type="match status" value="1"/>
</dbReference>
<dbReference type="GO" id="GO:0006400">
    <property type="term" value="P:tRNA modification"/>
    <property type="evidence" value="ECO:0007669"/>
    <property type="project" value="UniProtKB-UniRule"/>
</dbReference>
<dbReference type="InterPro" id="IPR012796">
    <property type="entry name" value="Lysidine-tRNA-synth_C"/>
</dbReference>
<comment type="catalytic activity">
    <reaction evidence="7 8">
        <text>cytidine(34) in tRNA(Ile2) + L-lysine + ATP = lysidine(34) in tRNA(Ile2) + AMP + diphosphate + H(+)</text>
        <dbReference type="Rhea" id="RHEA:43744"/>
        <dbReference type="Rhea" id="RHEA-COMP:10625"/>
        <dbReference type="Rhea" id="RHEA-COMP:10670"/>
        <dbReference type="ChEBI" id="CHEBI:15378"/>
        <dbReference type="ChEBI" id="CHEBI:30616"/>
        <dbReference type="ChEBI" id="CHEBI:32551"/>
        <dbReference type="ChEBI" id="CHEBI:33019"/>
        <dbReference type="ChEBI" id="CHEBI:82748"/>
        <dbReference type="ChEBI" id="CHEBI:83665"/>
        <dbReference type="ChEBI" id="CHEBI:456215"/>
        <dbReference type="EC" id="6.3.4.19"/>
    </reaction>
</comment>
<reference evidence="10 11" key="1">
    <citation type="submission" date="2020-08" db="EMBL/GenBank/DDBJ databases">
        <title>Genomic Encyclopedia of Type Strains, Phase IV (KMG-IV): sequencing the most valuable type-strain genomes for metagenomic binning, comparative biology and taxonomic classification.</title>
        <authorList>
            <person name="Goeker M."/>
        </authorList>
    </citation>
    <scope>NUCLEOTIDE SEQUENCE [LARGE SCALE GENOMIC DNA]</scope>
    <source>
        <strain evidence="10 11">DSM 23240</strain>
    </source>
</reference>
<evidence type="ECO:0000256" key="7">
    <source>
        <dbReference type="ARBA" id="ARBA00048539"/>
    </source>
</evidence>
<feature type="binding site" evidence="8">
    <location>
        <begin position="52"/>
        <end position="57"/>
    </location>
    <ligand>
        <name>ATP</name>
        <dbReference type="ChEBI" id="CHEBI:30616"/>
    </ligand>
</feature>
<gene>
    <name evidence="8" type="primary">tilS</name>
    <name evidence="10" type="ORF">HNR39_000098</name>
</gene>
<dbReference type="Pfam" id="PF11734">
    <property type="entry name" value="TilS_C"/>
    <property type="match status" value="1"/>
</dbReference>
<evidence type="ECO:0000313" key="10">
    <source>
        <dbReference type="EMBL" id="MBB5198288.1"/>
    </source>
</evidence>
<evidence type="ECO:0000256" key="3">
    <source>
        <dbReference type="ARBA" id="ARBA00022598"/>
    </source>
</evidence>
<dbReference type="Gene3D" id="1.20.59.20">
    <property type="match status" value="1"/>
</dbReference>
<comment type="similarity">
    <text evidence="8">Belongs to the tRNA(Ile)-lysidine synthase family.</text>
</comment>
<comment type="domain">
    <text evidence="8">The N-terminal region contains the highly conserved SGGXDS motif, predicted to be a P-loop motif involved in ATP binding.</text>
</comment>
<dbReference type="InterPro" id="IPR014729">
    <property type="entry name" value="Rossmann-like_a/b/a_fold"/>
</dbReference>
<dbReference type="GO" id="GO:0005737">
    <property type="term" value="C:cytoplasm"/>
    <property type="evidence" value="ECO:0007669"/>
    <property type="project" value="UniProtKB-SubCell"/>
</dbReference>
<dbReference type="PANTHER" id="PTHR43033">
    <property type="entry name" value="TRNA(ILE)-LYSIDINE SYNTHASE-RELATED"/>
    <property type="match status" value="1"/>
</dbReference>
<dbReference type="PANTHER" id="PTHR43033:SF1">
    <property type="entry name" value="TRNA(ILE)-LYSIDINE SYNTHASE-RELATED"/>
    <property type="match status" value="1"/>
</dbReference>
<evidence type="ECO:0000259" key="9">
    <source>
        <dbReference type="SMART" id="SM00977"/>
    </source>
</evidence>
<dbReference type="SUPFAM" id="SSF82829">
    <property type="entry name" value="MesJ substrate recognition domain-like"/>
    <property type="match status" value="1"/>
</dbReference>
<dbReference type="EC" id="6.3.4.19" evidence="8"/>
<dbReference type="InterPro" id="IPR011063">
    <property type="entry name" value="TilS/TtcA_N"/>
</dbReference>
<keyword evidence="3 8" id="KW-0436">Ligase</keyword>
<proteinExistence type="inferred from homology"/>
<dbReference type="GO" id="GO:0005524">
    <property type="term" value="F:ATP binding"/>
    <property type="evidence" value="ECO:0007669"/>
    <property type="project" value="UniProtKB-UniRule"/>
</dbReference>
<dbReference type="NCBIfam" id="TIGR02432">
    <property type="entry name" value="lysidine_TilS_N"/>
    <property type="match status" value="1"/>
</dbReference>
<sequence>MANPQTVSMTAQFESALKSIIQRAFSISFNGDTESQSSVDAPVPSSLAIAYSGGLDSSVLLALAAQYAADHQVKLSAFHVHHGISPNADHWLAHCAAECERLGVNFDQRRIALRNADKTGVEEAARNSRYAALGEMCRQHQVPLLLAAHHIDDQAETVLLQLLRGSGVAGLSGMDAVNAAPTLLGDPTLLMARPLLTISRAQLEDYATTHDITYVEDESNHDPRYARNALRHQLMPVLSQYFVGFQERLTRTAGHMQSSQKLLVELAAQDMRECAGDNWLALEKVRQLSAARIDNLLRYWFGLHDLRMPSSAWLSEMRDQLLSAKADAQLCVTHPECHIRRHRNRVFLTPRDDLDREEIDPIPFRWNGEAELAFPIYGGVLHFDASEQGVAADWLSQQPLQLQYRSGGERMKLAFNRPTKALKYLYQAADIPAWERECLPLVRAGAKLLFAAGIGFDCHLLAEEGGGNVTLRWKADNLSLRKVFPELRLAEQL</sequence>
<comment type="subcellular location">
    <subcellularLocation>
        <location evidence="1 8">Cytoplasm</location>
    </subcellularLocation>
</comment>
<dbReference type="EMBL" id="JACHHQ010000001">
    <property type="protein sequence ID" value="MBB5198288.1"/>
    <property type="molecule type" value="Genomic_DNA"/>
</dbReference>
<dbReference type="SUPFAM" id="SSF52402">
    <property type="entry name" value="Adenine nucleotide alpha hydrolases-like"/>
    <property type="match status" value="1"/>
</dbReference>
<keyword evidence="6 8" id="KW-0067">ATP-binding</keyword>